<keyword evidence="7 9" id="KW-0234">DNA repair</keyword>
<proteinExistence type="inferred from homology"/>
<dbReference type="GO" id="GO:0006366">
    <property type="term" value="P:transcription by RNA polymerase II"/>
    <property type="evidence" value="ECO:0007669"/>
    <property type="project" value="UniProtKB-ARBA"/>
</dbReference>
<organism evidence="12 13">
    <name type="scientific">Psilocybe cyanescens</name>
    <dbReference type="NCBI Taxonomy" id="93625"/>
    <lineage>
        <taxon>Eukaryota</taxon>
        <taxon>Fungi</taxon>
        <taxon>Dikarya</taxon>
        <taxon>Basidiomycota</taxon>
        <taxon>Agaricomycotina</taxon>
        <taxon>Agaricomycetes</taxon>
        <taxon>Agaricomycetidae</taxon>
        <taxon>Agaricales</taxon>
        <taxon>Agaricineae</taxon>
        <taxon>Strophariaceae</taxon>
        <taxon>Psilocybe</taxon>
    </lineage>
</organism>
<feature type="region of interest" description="Disordered" evidence="10">
    <location>
        <begin position="208"/>
        <end position="235"/>
    </location>
</feature>
<dbReference type="Pfam" id="PF18307">
    <property type="entry name" value="Tfb2_C"/>
    <property type="match status" value="1"/>
</dbReference>
<reference evidence="12 13" key="1">
    <citation type="journal article" date="2018" name="Evol. Lett.">
        <title>Horizontal gene cluster transfer increased hallucinogenic mushroom diversity.</title>
        <authorList>
            <person name="Reynolds H.T."/>
            <person name="Vijayakumar V."/>
            <person name="Gluck-Thaler E."/>
            <person name="Korotkin H.B."/>
            <person name="Matheny P.B."/>
            <person name="Slot J.C."/>
        </authorList>
    </citation>
    <scope>NUCLEOTIDE SEQUENCE [LARGE SCALE GENOMIC DNA]</scope>
    <source>
        <strain evidence="12 13">2631</strain>
    </source>
</reference>
<dbReference type="GO" id="GO:0000439">
    <property type="term" value="C:transcription factor TFIIH core complex"/>
    <property type="evidence" value="ECO:0007669"/>
    <property type="project" value="InterPro"/>
</dbReference>
<evidence type="ECO:0000256" key="5">
    <source>
        <dbReference type="ARBA" id="ARBA00023015"/>
    </source>
</evidence>
<dbReference type="GO" id="GO:0003690">
    <property type="term" value="F:double-stranded DNA binding"/>
    <property type="evidence" value="ECO:0007669"/>
    <property type="project" value="TreeGrafter"/>
</dbReference>
<evidence type="ECO:0000256" key="1">
    <source>
        <dbReference type="ARBA" id="ARBA00002817"/>
    </source>
</evidence>
<protein>
    <recommendedName>
        <fullName evidence="9">RNA polymerase II transcription factor B subunit 2</fullName>
    </recommendedName>
</protein>
<evidence type="ECO:0000256" key="2">
    <source>
        <dbReference type="ARBA" id="ARBA00004123"/>
    </source>
</evidence>
<dbReference type="InParanoid" id="A0A409VSY0"/>
<keyword evidence="5 9" id="KW-0805">Transcription regulation</keyword>
<dbReference type="InterPro" id="IPR004598">
    <property type="entry name" value="TFIIH_p52/Tfb2"/>
</dbReference>
<keyword evidence="13" id="KW-1185">Reference proteome</keyword>
<sequence length="398" mass="44610">MAAWVIREGKKLYEDALATLGRLNILPPSSSKLALNGTFKSGFRQAITGGGTSGSFGVPAEKDDKRQNFDLEALDGFALERWETILHYMVSSGTGQSPAKPSQGVLFLLQRSGLMATSHNSLLQITSAGFQFLLHSPHDQLWDLLLQYLHLAEERQMDLVEVLGFIFMLSTMELGREYSTENLSGTQKAMLEDLRDYGLIWQRKPSSRRFSPTRLSTTLTSSSPPLPTTTGTSSGPQEGFIILETNYRVYAYTDNPLQTAVLNLFVSLKYRFPNLVVGSITRDSVKKALMNGISADQIISYLVTHAHPQMRKNNPLLPVTVQDQIRLWELERNRLKSREGYLYTAFASQADYEFVLNYAKELDVVVWESSAKRCFFGTLEGHSNIKGFIERRTLGATS</sequence>
<dbReference type="Pfam" id="PF03849">
    <property type="entry name" value="Tfb2"/>
    <property type="match status" value="1"/>
</dbReference>
<dbReference type="GO" id="GO:0001671">
    <property type="term" value="F:ATPase activator activity"/>
    <property type="evidence" value="ECO:0007669"/>
    <property type="project" value="InterPro"/>
</dbReference>
<name>A0A409VSY0_PSICY</name>
<dbReference type="PANTHER" id="PTHR13152:SF0">
    <property type="entry name" value="GENERAL TRANSCRIPTION FACTOR IIH SUBUNIT 4"/>
    <property type="match status" value="1"/>
</dbReference>
<dbReference type="AlphaFoldDB" id="A0A409VSY0"/>
<evidence type="ECO:0000256" key="4">
    <source>
        <dbReference type="ARBA" id="ARBA00022763"/>
    </source>
</evidence>
<evidence type="ECO:0000313" key="13">
    <source>
        <dbReference type="Proteomes" id="UP000283269"/>
    </source>
</evidence>
<keyword evidence="4 9" id="KW-0227">DNA damage</keyword>
<dbReference type="GO" id="GO:0006289">
    <property type="term" value="P:nucleotide-excision repair"/>
    <property type="evidence" value="ECO:0007669"/>
    <property type="project" value="InterPro"/>
</dbReference>
<evidence type="ECO:0000256" key="3">
    <source>
        <dbReference type="ARBA" id="ARBA00007132"/>
    </source>
</evidence>
<dbReference type="InterPro" id="IPR040662">
    <property type="entry name" value="Tfb2_C"/>
</dbReference>
<dbReference type="PANTHER" id="PTHR13152">
    <property type="entry name" value="TFIIH, POLYPEPTIDE 4"/>
    <property type="match status" value="1"/>
</dbReference>
<evidence type="ECO:0000313" key="12">
    <source>
        <dbReference type="EMBL" id="PPQ69319.1"/>
    </source>
</evidence>
<dbReference type="STRING" id="93625.A0A409VSY0"/>
<comment type="function">
    <text evidence="1">Component of the general transcription and DNA repair factor IIH (TFIIH) core complex, which is involved in general and transcription-coupled nucleotide excision repair (NER) of damaged DNA and, when complexed to TFIIK, in RNA transcription by RNA polymerase II. In NER, TFIIH acts by opening DNA around the lesion to allow the excision of the damaged oligonucleotide and its replacement by a new DNA fragment. In transcription, TFIIH has an essential role in transcription initiation. When the pre-initiation complex (PIC) has been established, TFIIH is required for promoter opening and promoter escape. Phosphorylation of the C-terminal tail (CTD) of the largest subunit of RNA polymerase II by the kinase module TFIIK controls the initiation of transcription.</text>
</comment>
<comment type="similarity">
    <text evidence="3 9">Belongs to the TFB2 family.</text>
</comment>
<comment type="subcellular location">
    <subcellularLocation>
        <location evidence="2 9">Nucleus</location>
    </subcellularLocation>
</comment>
<dbReference type="FunFam" id="3.30.70.2610:FF:000001">
    <property type="entry name" value="General transcription factor IIH subunit 4"/>
    <property type="match status" value="1"/>
</dbReference>
<comment type="function">
    <text evidence="9">Component of the general transcription and DNA repair factor IIH (TFIIH) core complex which is involved in general and transcription-coupled nucleotide excision repair (NER) of damaged DNA.</text>
</comment>
<dbReference type="FunCoup" id="A0A409VSY0">
    <property type="interactions" value="225"/>
</dbReference>
<keyword evidence="8 9" id="KW-0539">Nucleus</keyword>
<evidence type="ECO:0000256" key="7">
    <source>
        <dbReference type="ARBA" id="ARBA00023204"/>
    </source>
</evidence>
<gene>
    <name evidence="12" type="ORF">CVT25_005920</name>
</gene>
<dbReference type="Proteomes" id="UP000283269">
    <property type="component" value="Unassembled WGS sequence"/>
</dbReference>
<evidence type="ECO:0000256" key="9">
    <source>
        <dbReference type="RuleBase" id="RU364024"/>
    </source>
</evidence>
<dbReference type="GO" id="GO:0005675">
    <property type="term" value="C:transcription factor TFIIH holo complex"/>
    <property type="evidence" value="ECO:0007669"/>
    <property type="project" value="TreeGrafter"/>
</dbReference>
<evidence type="ECO:0000256" key="10">
    <source>
        <dbReference type="SAM" id="MobiDB-lite"/>
    </source>
</evidence>
<evidence type="ECO:0000259" key="11">
    <source>
        <dbReference type="Pfam" id="PF18307"/>
    </source>
</evidence>
<dbReference type="OrthoDB" id="364513at2759"/>
<accession>A0A409VSY0</accession>
<dbReference type="Gene3D" id="3.30.70.2610">
    <property type="match status" value="1"/>
</dbReference>
<dbReference type="NCBIfam" id="TIGR00625">
    <property type="entry name" value="tfb2"/>
    <property type="match status" value="1"/>
</dbReference>
<comment type="caution">
    <text evidence="12">The sequence shown here is derived from an EMBL/GenBank/DDBJ whole genome shotgun (WGS) entry which is preliminary data.</text>
</comment>
<feature type="domain" description="Transcription factor Tfb2 C-terminal" evidence="11">
    <location>
        <begin position="323"/>
        <end position="389"/>
    </location>
</feature>
<evidence type="ECO:0000256" key="8">
    <source>
        <dbReference type="ARBA" id="ARBA00023242"/>
    </source>
</evidence>
<dbReference type="EMBL" id="NHYD01003937">
    <property type="protein sequence ID" value="PPQ69319.1"/>
    <property type="molecule type" value="Genomic_DNA"/>
</dbReference>
<evidence type="ECO:0000256" key="6">
    <source>
        <dbReference type="ARBA" id="ARBA00023163"/>
    </source>
</evidence>
<keyword evidence="6 9" id="KW-0804">Transcription</keyword>